<dbReference type="AlphaFoldDB" id="A0A9J7BXI6"/>
<evidence type="ECO:0000313" key="3">
    <source>
        <dbReference type="Proteomes" id="UP001059380"/>
    </source>
</evidence>
<feature type="transmembrane region" description="Helical" evidence="1">
    <location>
        <begin position="73"/>
        <end position="94"/>
    </location>
</feature>
<dbReference type="RefSeq" id="WP_260795516.1">
    <property type="nucleotide sequence ID" value="NZ_CP093313.1"/>
</dbReference>
<reference evidence="2" key="1">
    <citation type="submission" date="2021-04" db="EMBL/GenBank/DDBJ databases">
        <title>Phylogenetic analysis of Acidobacteriaceae.</title>
        <authorList>
            <person name="Qiu L."/>
            <person name="Zhang Q."/>
        </authorList>
    </citation>
    <scope>NUCLEOTIDE SEQUENCE</scope>
    <source>
        <strain evidence="2">DSM 25168</strain>
    </source>
</reference>
<keyword evidence="1" id="KW-0812">Transmembrane</keyword>
<dbReference type="InterPro" id="IPR025356">
    <property type="entry name" value="DUF4260"/>
</dbReference>
<gene>
    <name evidence="2" type="ORF">MOP44_08105</name>
</gene>
<organism evidence="2 3">
    <name type="scientific">Occallatibacter riparius</name>
    <dbReference type="NCBI Taxonomy" id="1002689"/>
    <lineage>
        <taxon>Bacteria</taxon>
        <taxon>Pseudomonadati</taxon>
        <taxon>Acidobacteriota</taxon>
        <taxon>Terriglobia</taxon>
        <taxon>Terriglobales</taxon>
        <taxon>Acidobacteriaceae</taxon>
        <taxon>Occallatibacter</taxon>
    </lineage>
</organism>
<accession>A0A9J7BXI6</accession>
<keyword evidence="1" id="KW-0472">Membrane</keyword>
<dbReference type="KEGG" id="orp:MOP44_08105"/>
<name>A0A9J7BXI6_9BACT</name>
<evidence type="ECO:0000256" key="1">
    <source>
        <dbReference type="SAM" id="Phobius"/>
    </source>
</evidence>
<keyword evidence="1" id="KW-1133">Transmembrane helix</keyword>
<feature type="transmembrane region" description="Helical" evidence="1">
    <location>
        <begin position="47"/>
        <end position="67"/>
    </location>
</feature>
<evidence type="ECO:0000313" key="2">
    <source>
        <dbReference type="EMBL" id="UWZ85893.1"/>
    </source>
</evidence>
<dbReference type="Pfam" id="PF14079">
    <property type="entry name" value="DUF4260"/>
    <property type="match status" value="1"/>
</dbReference>
<dbReference type="Proteomes" id="UP001059380">
    <property type="component" value="Chromosome"/>
</dbReference>
<protein>
    <submittedName>
        <fullName evidence="2">DUF4260 domain-containing protein</fullName>
    </submittedName>
</protein>
<dbReference type="EMBL" id="CP093313">
    <property type="protein sequence ID" value="UWZ85893.1"/>
    <property type="molecule type" value="Genomic_DNA"/>
</dbReference>
<keyword evidence="3" id="KW-1185">Reference proteome</keyword>
<sequence>MSQSPCQDAAPRAYTRLPASVLYILRSEGLATAALTAILYSRTGASWWIFVVLWLVPDLSMLGYFAGPYWGSRIYNAVHAYTLPATLALCALLVRNDTLIPFALIWANHIAVDRVLGYGLKYPSKFGWTHLGAVGRETKPTT</sequence>
<proteinExistence type="predicted"/>